<keyword evidence="2" id="KW-0472">Membrane</keyword>
<protein>
    <submittedName>
        <fullName evidence="3">Uncharacterized protein</fullName>
    </submittedName>
</protein>
<sequence>MLLFFKRYNFEKSKGELLRYYVVRIIAACAANELRIPIIVIQVGCREITGWKLGDGAIGILFEMGKGVLLTTTSMPEHKPHFFYRNGLSIVFLSFFIAAWVAQAFFGWKQHNDELMELGAGQIAFTQYLSSGHFFSSTFENFQSEFLQMAMYVILTISLRQIGSAESKDLVKPEEVDREPDPSKKDAPGPVRSGGWQLKLYQHSLSIAFVLLFLGSWIGHLYGSYTDHNEQRMLRGEAKQSLSLFLGEPDFWFETFQNWQSEFLSVASIVILSIFLRQKGSPESKPVDAGHMETGK</sequence>
<name>A0A2P8GII8_9BACT</name>
<comment type="caution">
    <text evidence="3">The sequence shown here is derived from an EMBL/GenBank/DDBJ whole genome shotgun (WGS) entry which is preliminary data.</text>
</comment>
<gene>
    <name evidence="3" type="ORF">CLV60_101158</name>
</gene>
<accession>A0A2P8GII8</accession>
<feature type="transmembrane region" description="Helical" evidence="2">
    <location>
        <begin position="205"/>
        <end position="225"/>
    </location>
</feature>
<feature type="region of interest" description="Disordered" evidence="1">
    <location>
        <begin position="170"/>
        <end position="191"/>
    </location>
</feature>
<keyword evidence="4" id="KW-1185">Reference proteome</keyword>
<feature type="compositionally biased region" description="Basic and acidic residues" evidence="1">
    <location>
        <begin position="170"/>
        <end position="187"/>
    </location>
</feature>
<proteinExistence type="predicted"/>
<dbReference type="Proteomes" id="UP000241964">
    <property type="component" value="Unassembled WGS sequence"/>
</dbReference>
<dbReference type="AlphaFoldDB" id="A0A2P8GII8"/>
<dbReference type="Pfam" id="PF20554">
    <property type="entry name" value="DUF6766"/>
    <property type="match status" value="1"/>
</dbReference>
<evidence type="ECO:0000256" key="1">
    <source>
        <dbReference type="SAM" id="MobiDB-lite"/>
    </source>
</evidence>
<reference evidence="3 4" key="1">
    <citation type="submission" date="2018-03" db="EMBL/GenBank/DDBJ databases">
        <title>Genomic Encyclopedia of Archaeal and Bacterial Type Strains, Phase II (KMG-II): from individual species to whole genera.</title>
        <authorList>
            <person name="Goeker M."/>
        </authorList>
    </citation>
    <scope>NUCLEOTIDE SEQUENCE [LARGE SCALE GENOMIC DNA]</scope>
    <source>
        <strain evidence="3 4">DSM 29057</strain>
    </source>
</reference>
<evidence type="ECO:0000313" key="3">
    <source>
        <dbReference type="EMBL" id="PSL33789.1"/>
    </source>
</evidence>
<evidence type="ECO:0000313" key="4">
    <source>
        <dbReference type="Proteomes" id="UP000241964"/>
    </source>
</evidence>
<keyword evidence="2" id="KW-1133">Transmembrane helix</keyword>
<keyword evidence="2" id="KW-0812">Transmembrane</keyword>
<feature type="transmembrane region" description="Helical" evidence="2">
    <location>
        <begin position="87"/>
        <end position="108"/>
    </location>
</feature>
<dbReference type="InterPro" id="IPR046657">
    <property type="entry name" value="DUF6766"/>
</dbReference>
<dbReference type="EMBL" id="PYAS01000001">
    <property type="protein sequence ID" value="PSL33789.1"/>
    <property type="molecule type" value="Genomic_DNA"/>
</dbReference>
<organism evidence="3 4">
    <name type="scientific">Dyadobacter jiangsuensis</name>
    <dbReference type="NCBI Taxonomy" id="1591085"/>
    <lineage>
        <taxon>Bacteria</taxon>
        <taxon>Pseudomonadati</taxon>
        <taxon>Bacteroidota</taxon>
        <taxon>Cytophagia</taxon>
        <taxon>Cytophagales</taxon>
        <taxon>Spirosomataceae</taxon>
        <taxon>Dyadobacter</taxon>
    </lineage>
</organism>
<evidence type="ECO:0000256" key="2">
    <source>
        <dbReference type="SAM" id="Phobius"/>
    </source>
</evidence>